<comment type="subcellular location">
    <subcellularLocation>
        <location evidence="2">Membrane</location>
        <topology evidence="2">Multi-pass membrane protein</topology>
    </subcellularLocation>
</comment>
<dbReference type="AlphaFoldDB" id="W6TSK7"/>
<evidence type="ECO:0000256" key="1">
    <source>
        <dbReference type="ARBA" id="ARBA00001946"/>
    </source>
</evidence>
<comment type="caution">
    <text evidence="10">The sequence shown here is derived from an EMBL/GenBank/DDBJ whole genome shotgun (WGS) entry which is preliminary data.</text>
</comment>
<dbReference type="Gene3D" id="1.10.357.140">
    <property type="entry name" value="UbiA prenyltransferase"/>
    <property type="match status" value="1"/>
</dbReference>
<evidence type="ECO:0000256" key="6">
    <source>
        <dbReference type="ARBA" id="ARBA00022692"/>
    </source>
</evidence>
<dbReference type="InterPro" id="IPR039653">
    <property type="entry name" value="Prenyltransferase"/>
</dbReference>
<organism evidence="10 11">
    <name type="scientific">Holospora obtusa F1</name>
    <dbReference type="NCBI Taxonomy" id="1399147"/>
    <lineage>
        <taxon>Bacteria</taxon>
        <taxon>Pseudomonadati</taxon>
        <taxon>Pseudomonadota</taxon>
        <taxon>Alphaproteobacteria</taxon>
        <taxon>Holosporales</taxon>
        <taxon>Holosporaceae</taxon>
        <taxon>Holospora</taxon>
    </lineage>
</organism>
<protein>
    <submittedName>
        <fullName evidence="10">4-hydroxybenzoate octaprenyltransferase</fullName>
    </submittedName>
</protein>
<sequence length="283" mass="32528">MSFMKVDWRLWFQAARFGRIEGALLLFWPSFWGYTYGVQENIKFWVVVWLLGGALWMRSVGCVYNDWVDAPFDHFVPRTQRRPLIFRSDGWQIPMFTICVCCSLLALWLLPFNVVVLGALGWGVSMGYPWLKRYIIPQIALGLLFGWGVWIGAELSRLSNLSSCWGIYSIAVLWSIEYDTVYSAPDQWADRKLGLKSIACYAGRSTRSVILGICMLRWGIMGILSYSSKKSLILMVLSANITYYSLQKVRLSKASSCLHYMLLQAWVQGGILALWAYFLNPFR</sequence>
<comment type="similarity">
    <text evidence="3">Belongs to the UbiA prenyltransferase family.</text>
</comment>
<gene>
    <name evidence="10" type="ORF">P618_201084</name>
</gene>
<dbReference type="STRING" id="1399147.P618_201084"/>
<dbReference type="Pfam" id="PF01040">
    <property type="entry name" value="UbiA"/>
    <property type="match status" value="1"/>
</dbReference>
<accession>W6TSK7</accession>
<evidence type="ECO:0000313" key="10">
    <source>
        <dbReference type="EMBL" id="ETZ06792.1"/>
    </source>
</evidence>
<dbReference type="InterPro" id="IPR000537">
    <property type="entry name" value="UbiA_prenyltransferase"/>
</dbReference>
<evidence type="ECO:0000256" key="5">
    <source>
        <dbReference type="ARBA" id="ARBA00022679"/>
    </source>
</evidence>
<feature type="transmembrane region" description="Helical" evidence="9">
    <location>
        <begin position="134"/>
        <end position="153"/>
    </location>
</feature>
<feature type="transmembrane region" description="Helical" evidence="9">
    <location>
        <begin position="258"/>
        <end position="278"/>
    </location>
</feature>
<dbReference type="OrthoDB" id="9782418at2"/>
<keyword evidence="5" id="KW-0808">Transferase</keyword>
<dbReference type="PANTHER" id="PTHR11048">
    <property type="entry name" value="PRENYLTRANSFERASES"/>
    <property type="match status" value="1"/>
</dbReference>
<comment type="cofactor">
    <cofactor evidence="1">
        <name>Mg(2+)</name>
        <dbReference type="ChEBI" id="CHEBI:18420"/>
    </cofactor>
</comment>
<reference evidence="10 11" key="1">
    <citation type="journal article" date="2014" name="FEMS Microbiol. Lett.">
        <title>Draft genome sequences of three Holospora species (Holospora obtusa, Holospora undulata, and Holospora elegans), endonuclear symbiotic bacteria of the ciliate Paramecium caudatum.</title>
        <authorList>
            <person name="Dohra H."/>
            <person name="Tanaka K."/>
            <person name="Suzuki T."/>
            <person name="Fujishima M."/>
            <person name="Suzuki H."/>
        </authorList>
    </citation>
    <scope>NUCLEOTIDE SEQUENCE [LARGE SCALE GENOMIC DNA]</scope>
    <source>
        <strain evidence="10 11">F1</strain>
    </source>
</reference>
<evidence type="ECO:0000256" key="8">
    <source>
        <dbReference type="ARBA" id="ARBA00023136"/>
    </source>
</evidence>
<evidence type="ECO:0000313" key="11">
    <source>
        <dbReference type="Proteomes" id="UP000019112"/>
    </source>
</evidence>
<keyword evidence="7 9" id="KW-1133">Transmembrane helix</keyword>
<name>W6TSK7_HOLOB</name>
<dbReference type="GO" id="GO:0006744">
    <property type="term" value="P:ubiquinone biosynthetic process"/>
    <property type="evidence" value="ECO:0007669"/>
    <property type="project" value="TreeGrafter"/>
</dbReference>
<keyword evidence="8 9" id="KW-0472">Membrane</keyword>
<dbReference type="Proteomes" id="UP000019112">
    <property type="component" value="Unassembled WGS sequence"/>
</dbReference>
<dbReference type="eggNOG" id="COG0382">
    <property type="taxonomic scope" value="Bacteria"/>
</dbReference>
<dbReference type="EMBL" id="AWTR02000085">
    <property type="protein sequence ID" value="ETZ06792.1"/>
    <property type="molecule type" value="Genomic_DNA"/>
</dbReference>
<keyword evidence="6 9" id="KW-0812">Transmembrane</keyword>
<dbReference type="GO" id="GO:0016765">
    <property type="term" value="F:transferase activity, transferring alkyl or aryl (other than methyl) groups"/>
    <property type="evidence" value="ECO:0007669"/>
    <property type="project" value="InterPro"/>
</dbReference>
<evidence type="ECO:0000256" key="9">
    <source>
        <dbReference type="SAM" id="Phobius"/>
    </source>
</evidence>
<feature type="transmembrane region" description="Helical" evidence="9">
    <location>
        <begin position="93"/>
        <end position="122"/>
    </location>
</feature>
<evidence type="ECO:0000256" key="2">
    <source>
        <dbReference type="ARBA" id="ARBA00004141"/>
    </source>
</evidence>
<dbReference type="PANTHER" id="PTHR11048:SF28">
    <property type="entry name" value="4-HYDROXYBENZOATE POLYPRENYLTRANSFERASE, MITOCHONDRIAL"/>
    <property type="match status" value="1"/>
</dbReference>
<dbReference type="InterPro" id="IPR044878">
    <property type="entry name" value="UbiA_sf"/>
</dbReference>
<dbReference type="Gene3D" id="1.20.120.1780">
    <property type="entry name" value="UbiA prenyltransferase"/>
    <property type="match status" value="1"/>
</dbReference>
<dbReference type="GO" id="GO:0005886">
    <property type="term" value="C:plasma membrane"/>
    <property type="evidence" value="ECO:0007669"/>
    <property type="project" value="TreeGrafter"/>
</dbReference>
<evidence type="ECO:0000256" key="3">
    <source>
        <dbReference type="ARBA" id="ARBA00005985"/>
    </source>
</evidence>
<evidence type="ECO:0000256" key="4">
    <source>
        <dbReference type="ARBA" id="ARBA00022475"/>
    </source>
</evidence>
<evidence type="ECO:0000256" key="7">
    <source>
        <dbReference type="ARBA" id="ARBA00022989"/>
    </source>
</evidence>
<keyword evidence="4" id="KW-1003">Cell membrane</keyword>
<keyword evidence="11" id="KW-1185">Reference proteome</keyword>
<dbReference type="RefSeq" id="WP_024161260.1">
    <property type="nucleotide sequence ID" value="NZ_AWTR02000085.1"/>
</dbReference>
<proteinExistence type="inferred from homology"/>